<keyword evidence="6 10" id="KW-1133">Transmembrane helix</keyword>
<evidence type="ECO:0000313" key="11">
    <source>
        <dbReference type="EMBL" id="KAK7741195.1"/>
    </source>
</evidence>
<dbReference type="InterPro" id="IPR017972">
    <property type="entry name" value="Cyt_P450_CS"/>
</dbReference>
<comment type="similarity">
    <text evidence="9">Belongs to the cytochrome P450 family.</text>
</comment>
<evidence type="ECO:0000256" key="10">
    <source>
        <dbReference type="SAM" id="Phobius"/>
    </source>
</evidence>
<keyword evidence="5 9" id="KW-0479">Metal-binding</keyword>
<organism evidence="11 12">
    <name type="scientific">Diaporthe eres</name>
    <name type="common">Phomopsis oblonga</name>
    <dbReference type="NCBI Taxonomy" id="83184"/>
    <lineage>
        <taxon>Eukaryota</taxon>
        <taxon>Fungi</taxon>
        <taxon>Dikarya</taxon>
        <taxon>Ascomycota</taxon>
        <taxon>Pezizomycotina</taxon>
        <taxon>Sordariomycetes</taxon>
        <taxon>Sordariomycetidae</taxon>
        <taxon>Diaporthales</taxon>
        <taxon>Diaporthaceae</taxon>
        <taxon>Diaporthe</taxon>
        <taxon>Diaporthe eres species complex</taxon>
    </lineage>
</organism>
<comment type="caution">
    <text evidence="11">The sequence shown here is derived from an EMBL/GenBank/DDBJ whole genome shotgun (WGS) entry which is preliminary data.</text>
</comment>
<dbReference type="PANTHER" id="PTHR24305:SF229">
    <property type="entry name" value="P450, PUTATIVE (EUROFUNG)-RELATED"/>
    <property type="match status" value="1"/>
</dbReference>
<evidence type="ECO:0000256" key="7">
    <source>
        <dbReference type="ARBA" id="ARBA00023004"/>
    </source>
</evidence>
<dbReference type="PRINTS" id="PR00385">
    <property type="entry name" value="P450"/>
</dbReference>
<protein>
    <recommendedName>
        <fullName evidence="13">Cytochrome P450</fullName>
    </recommendedName>
</protein>
<evidence type="ECO:0000256" key="5">
    <source>
        <dbReference type="ARBA" id="ARBA00022723"/>
    </source>
</evidence>
<feature type="transmembrane region" description="Helical" evidence="10">
    <location>
        <begin position="466"/>
        <end position="490"/>
    </location>
</feature>
<dbReference type="InterPro" id="IPR050121">
    <property type="entry name" value="Cytochrome_P450_monoxygenase"/>
</dbReference>
<name>A0ABR1PN42_DIAER</name>
<evidence type="ECO:0000256" key="4">
    <source>
        <dbReference type="ARBA" id="ARBA00022692"/>
    </source>
</evidence>
<keyword evidence="12" id="KW-1185">Reference proteome</keyword>
<dbReference type="InterPro" id="IPR001128">
    <property type="entry name" value="Cyt_P450"/>
</dbReference>
<dbReference type="Proteomes" id="UP001430848">
    <property type="component" value="Unassembled WGS sequence"/>
</dbReference>
<dbReference type="PROSITE" id="PS00086">
    <property type="entry name" value="CYTOCHROME_P450"/>
    <property type="match status" value="1"/>
</dbReference>
<evidence type="ECO:0000256" key="1">
    <source>
        <dbReference type="ARBA" id="ARBA00001971"/>
    </source>
</evidence>
<dbReference type="Pfam" id="PF00067">
    <property type="entry name" value="p450"/>
    <property type="match status" value="1"/>
</dbReference>
<comment type="cofactor">
    <cofactor evidence="1">
        <name>heme</name>
        <dbReference type="ChEBI" id="CHEBI:30413"/>
    </cofactor>
</comment>
<dbReference type="InterPro" id="IPR036396">
    <property type="entry name" value="Cyt_P450_sf"/>
</dbReference>
<evidence type="ECO:0000256" key="8">
    <source>
        <dbReference type="ARBA" id="ARBA00023136"/>
    </source>
</evidence>
<dbReference type="PANTHER" id="PTHR24305">
    <property type="entry name" value="CYTOCHROME P450"/>
    <property type="match status" value="1"/>
</dbReference>
<dbReference type="PRINTS" id="PR00463">
    <property type="entry name" value="EP450I"/>
</dbReference>
<reference evidence="11 12" key="1">
    <citation type="submission" date="2024-02" db="EMBL/GenBank/DDBJ databases">
        <title>De novo assembly and annotation of 12 fungi associated with fruit tree decline syndrome in Ontario, Canada.</title>
        <authorList>
            <person name="Sulman M."/>
            <person name="Ellouze W."/>
            <person name="Ilyukhin E."/>
        </authorList>
    </citation>
    <scope>NUCLEOTIDE SEQUENCE [LARGE SCALE GENOMIC DNA]</scope>
    <source>
        <strain evidence="11 12">M169</strain>
    </source>
</reference>
<proteinExistence type="inferred from homology"/>
<feature type="transmembrane region" description="Helical" evidence="10">
    <location>
        <begin position="574"/>
        <end position="595"/>
    </location>
</feature>
<keyword evidence="7 9" id="KW-0408">Iron</keyword>
<dbReference type="InterPro" id="IPR002401">
    <property type="entry name" value="Cyt_P450_E_grp-I"/>
</dbReference>
<evidence type="ECO:0000256" key="3">
    <source>
        <dbReference type="ARBA" id="ARBA00022617"/>
    </source>
</evidence>
<evidence type="ECO:0000256" key="2">
    <source>
        <dbReference type="ARBA" id="ARBA00004127"/>
    </source>
</evidence>
<keyword evidence="9" id="KW-0503">Monooxygenase</keyword>
<feature type="transmembrane region" description="Helical" evidence="10">
    <location>
        <begin position="502"/>
        <end position="521"/>
    </location>
</feature>
<accession>A0ABR1PN42</accession>
<keyword evidence="9" id="KW-0560">Oxidoreductase</keyword>
<dbReference type="Pfam" id="PF04750">
    <property type="entry name" value="Far-17a_AIG1"/>
    <property type="match status" value="1"/>
</dbReference>
<comment type="subcellular location">
    <subcellularLocation>
        <location evidence="2">Endomembrane system</location>
        <topology evidence="2">Multi-pass membrane protein</topology>
    </subcellularLocation>
</comment>
<dbReference type="InterPro" id="IPR006838">
    <property type="entry name" value="ADTRP_AIG1"/>
</dbReference>
<gene>
    <name evidence="11" type="ORF">SLS63_000748</name>
</gene>
<dbReference type="CDD" id="cd11060">
    <property type="entry name" value="CYP57A1-like"/>
    <property type="match status" value="1"/>
</dbReference>
<sequence>MEKTQRQLHAKYGPLLRIAPNEIACADPNAIKLIYRTQNALNKTDFYPVWNNQNFSKHKDAFTETNDRAHGERRRIVSHVYSLASVLKSEEYIDRCSELMMGRLKQCTEAVEPVIDLGHLLQMYAFDVIGELYLGEMFGFLQKNHDHGGWIHSLDLLMPFLCLCAVAPASARPLILASSLFVPGSFKALKAVEHIGISARSCVARRFDEGAGLESRKRTDMLQQLYDVHLEKGGKVDFHMGDIEQEAYVALFAGSDTTAIAFRSLFYHLIKNPNVYEKLQDEIDHAFSSGQLKSPVKFSEAIKLDFLSACIKEALRVHPGVQLSMGRVAPADGLELCGTFVPAGYWVGLNPAVVHFDKSIFGQDADEFRPERWLGPDAAMMDRHILSFGFGSRTCIGKNISLAELHKLTPEVLRSFELELADKNSTWKTRNLWFCKQENVIVRLKKPSFRWLFLFPTPENEKFGGVFQFLTIIGLALALTSMALGLLADVTLSSTLFNAKNVISVCSTPLEVLVSILYWGITLIDKRLLAPEEFQLPFWPDFGFHARAWIEYTFSYNQTYPYPIFTLLTTPQRVGLFTFSGITCAISTMGLKWLYGKINGIEEFKKEAANPVKLD</sequence>
<dbReference type="SUPFAM" id="SSF48264">
    <property type="entry name" value="Cytochrome P450"/>
    <property type="match status" value="1"/>
</dbReference>
<keyword evidence="3 9" id="KW-0349">Heme</keyword>
<dbReference type="Gene3D" id="1.10.630.10">
    <property type="entry name" value="Cytochrome P450"/>
    <property type="match status" value="1"/>
</dbReference>
<evidence type="ECO:0008006" key="13">
    <source>
        <dbReference type="Google" id="ProtNLM"/>
    </source>
</evidence>
<evidence type="ECO:0000256" key="9">
    <source>
        <dbReference type="RuleBase" id="RU000461"/>
    </source>
</evidence>
<dbReference type="EMBL" id="JAKNSF020000002">
    <property type="protein sequence ID" value="KAK7741195.1"/>
    <property type="molecule type" value="Genomic_DNA"/>
</dbReference>
<evidence type="ECO:0000256" key="6">
    <source>
        <dbReference type="ARBA" id="ARBA00022989"/>
    </source>
</evidence>
<keyword evidence="8 10" id="KW-0472">Membrane</keyword>
<evidence type="ECO:0000313" key="12">
    <source>
        <dbReference type="Proteomes" id="UP001430848"/>
    </source>
</evidence>
<keyword evidence="4 10" id="KW-0812">Transmembrane</keyword>